<keyword evidence="2" id="KW-1185">Reference proteome</keyword>
<sequence length="3227" mass="358912">MSSGGITAQPLGAEEAFNWVFQVEILVCGILELINIRRALFFLFYFNRLFATVLSYGIRAYTWHKFRAHIDITSLQISLLGGRLFFKSIQYHGHNETILVHDGHITWRYWLRKVQQAEVYLEDAKTRPDSPSDSSESTDEKSRSRSRSVGRAEKGTAVAKQTHPCRLFVRVNGVEAFLYNHSPAYDYLVSNIKKAQEQEPEPKAAFSDHSDPSDSEDILDREKTQTTSGFSLVGKSNSEPNTPKSSIPSYLRIFPIQIECRKAAAAVGNETSTTIVTAKTENAYGKIDAGRAGELDLWKILFDFDVKNVLVHFKPNQDFKYFQLDERARLSKTHHVGAIRRRLRSLRSFFLAPFRMFWSPIANISRSRRDSSGSIRTASTAGLDEDRVSTHNKVPGQAQWQGLARYLDDDEKAQHDEWDDVEYAKSSQIADVPLVSMRFYWDIPGKVPASPAEGQLDPTLADDPNGSRPPEYGMELSVHGGVVTYGPWADRQRVILQNIFFPATQVDARPLETIRPGEARLPTVFKLHLCLEEDVILRIPMREGSKDWKWKGRAEIRKASVSVEDQGPRKRHGRHGKRFGRGRKRNQGANVADIRPFGWLDLKVAADSTVNYSMDMYARRDGFHNRLDLDVKRTEIQTSVNHGLLWRTGRIVMDGDLSNPLSWNALRTWMFKVTIHEMDLFILRDHMFLIIDLVNDWSSGPPPDFFTFVPYKYQLDLSFINWKIFLNSNDANLINKPADMDDNNFLILGGENLDANLGIPIDKYRPAKNSITFGVLAKWLFLDLHTPSRITLSTLLEEKRVATLEELTLTGSHSMFTETAAGLTDVLQLNIEGTGLLLRAYGFLVRHFINVKENYFGDFMHFKTLEEYQVGGPAAATVEQIESQKHSFRRSNDLDVILCIGVPRPVMLLPANLYSCDNHIRLELPMATADLRVTNYYLDLTLNVSPMTISSLLDDRDAKNPSVRESGPQIVIDGLDFCGHRLFGLPPTEPAYVSNWDVDVGAITGECSAPFVQTLAQAGRSFAFALDDFENAIPLAQTEPIPDAVFLRLKTETVVLWLKTDSGAACVSTEPIDLNLGDWSDSLFSSRMSMLLPNLTVACMDPKDALHHISRGTTASPAHCFGFFQTSVSLSVVKRKMHFTAQHGKQQAHIRRQDIRTTRAGFLIDQDLEVELDPAPSDDLEPGPPAMAAPVLPVPLGKYQHSTRDEDLISFDNESGTSRLAASTISRSTTDGKSLRRGAMKKTHASDRTAALLTTHSPHDLDVMRGSGAITLFSPYNHTDFALNHLEVDISGVPPFSILDDDDDDVEPGSFNEDYFDSEQSQATDHTTIMIKFQPGIRVYVEPLISNLVFDMVSAMLPQRPADIVDTFQMDVMDNVSKRQAARKSKGGMIEVNVNLPSFDGCIRCDESMSTVDDPDRVQDQIDIGLSYLNLTVRHKSVPEGSTDAALIVHTTLETASISMADTDSVKEGNVDGIRLGVEDILVWLVFTQTRSLNISFKDLTTFVPAQQTAYLTAAVPRILSLANQIEGKAQTLGPPKMDRVRFLGTFLAEHAEQTTDPPYLTRMTYILRAFPDHFRNQESWKIVTRFRHTFSTLPPDKKEALRERLTGPCEYPKEERRVLDTWAQWCSWDVPNLERTQIFQSLLGSADRDAPEELLPLELTMQSDILRLLVECGSETNELSVAALAIRLAVIPPKQPTGLMLMEENLKTKILFQAHSAAILLRLHWEILDPIAVLVEAFANQASGSSKTRPKSPRRDEYMGDELFESEVFHVVISTDDGAISLNSINLHHTSRAHGIKLSLLGTDRTAKTYGQGVSALVTAEDAITELTNENGERIWRTDLSAPNVYVDYKETLDQRTGDINIGAAYGELRIDVKQEILGLLSTLDSIVADEMASVKQFQKRLGRIQKQSMPKSQDESPEKVLKFNVAVLAGIFSVEFALLKTLSLTISGKSANVRVTPSTAHEMMLDIEADVGTVDYILTNTGQREHGQRQRAEMHSPPASAHVGLQLLERKSLITVSATVDEIVVEAAAIQGLLTIAGRPEVQSVLEAIKSEFLSVRSHAGAVLRDKNPALAEAVDEKPKVVIYNITTTLSGLKIVATAPVMAPHSVKAELVFGFGAVAAMASNQPSPTGRQKVFPDIQAKIQRIGAKLSLIDGKQSKPCGYVGFGLTISSRESNSGPVNRQIKASSDSLEVNIFADTAATIVDIITYIQRKLGDLDLSREIEYVRRLKASREKRVTSHIPKETVSQTVDTGELTQGEKLETNYDLDLQNIKLIWIVARASTVYSGHEVHDLELSFRRINFSLKGENLARLAIQNLQLQCVPKSHKSSERTLNSALLPEIVLTVRYEIPENDGLKLAFNAAGKALDLRLDSHMAYPVSMLVKSGERAIQKFQTASLNWKSASTTTDGGTPMRNLFGGKLIASLLLDARFDGAVLYFQGQANPQAYPTQTHMGNQLKLKPDDQFGRSQRERGIISTKLQAPGIALKLEYTNTQKQEAINGEMRVDSSSNTILPEMVQIMLQVTESVKLVLQEQEHGDLQSMQTPVQRARSKSTVDDALTTLNTDPEALLGKMRVSFGLRICRQEFGLSCQPLARINAKAQIDDIYVTLNTMTSPHSGHFMAVSATLSKIGVSVQHVYSRESTFSFGVESIVLSLMNSKHISTEGTSGLSAALKVFPMQTMLNVRQIQDLLLFREIWFPDELRSLGAETAPADDYGPGESFLERYQHVSQTAAFPFNATVSIADLSVDLDLGQSIGKSSFIIKNLWAQSKKDTDEKQDLCIGLDRVGISSTGRMSGFIELADLNVRTSIELALRHERDTKPALIEAAVGFGSLRAKTSFDYQPFAFADISNFKFIMYNVRDDDMDGPDRLVAILDGDKMYAFITSTSSAQAVALYQAFDRLVQEKTASYNQAIKDVEKELTRRGSAISRTDSSSSPRTPVEARARASRRDIDKPSVSLHTDVVVTLRAINCGAYPNTFFDSQILKLEATNVQARFAVGLENGRIHSDLGMMLGQVSVALASVKRVGVPKTLGDISMDEVINNASNSHGGVIVAVPRVVASMQTWQTPDSKMVDYIFRSSFQGSIEVGWNFSRIQFIKSQMVDVHRRTLASRLGKPLPESAVKIETSSPRRKSESSSDHTAESKDEEEKIRAVVNVPQSKYEYRALEPPVIETPQLRDLAEATPPLEWIGLHRDRLPNLTHQIIIVTLVELAKEVEDAYGKILGSGMG</sequence>
<dbReference type="EMBL" id="JAMKPW020000040">
    <property type="protein sequence ID" value="KAK8198660.1"/>
    <property type="molecule type" value="Genomic_DNA"/>
</dbReference>
<gene>
    <name evidence="1" type="primary">CSF1</name>
    <name evidence="1" type="ORF">M8818_006527</name>
</gene>
<comment type="caution">
    <text evidence="1">The sequence shown here is derived from an EMBL/GenBank/DDBJ whole genome shotgun (WGS) entry which is preliminary data.</text>
</comment>
<dbReference type="Proteomes" id="UP001320706">
    <property type="component" value="Unassembled WGS sequence"/>
</dbReference>
<keyword evidence="1" id="KW-0675">Receptor</keyword>
<evidence type="ECO:0000313" key="2">
    <source>
        <dbReference type="Proteomes" id="UP001320706"/>
    </source>
</evidence>
<evidence type="ECO:0000313" key="1">
    <source>
        <dbReference type="EMBL" id="KAK8198660.1"/>
    </source>
</evidence>
<proteinExistence type="predicted"/>
<accession>A0ACC3S6H9</accession>
<protein>
    <submittedName>
        <fullName evidence="1">Macrophage colony-stimulating factor 1 receptor</fullName>
    </submittedName>
</protein>
<name>A0ACC3S6H9_9PEZI</name>
<reference evidence="1" key="1">
    <citation type="submission" date="2024-02" db="EMBL/GenBank/DDBJ databases">
        <title>Metagenome Assembled Genome of Zalaria obscura JY119.</title>
        <authorList>
            <person name="Vighnesh L."/>
            <person name="Jagadeeshwari U."/>
            <person name="Venkata Ramana C."/>
            <person name="Sasikala C."/>
        </authorList>
    </citation>
    <scope>NUCLEOTIDE SEQUENCE</scope>
    <source>
        <strain evidence="1">JY119</strain>
    </source>
</reference>
<organism evidence="1 2">
    <name type="scientific">Zalaria obscura</name>
    <dbReference type="NCBI Taxonomy" id="2024903"/>
    <lineage>
        <taxon>Eukaryota</taxon>
        <taxon>Fungi</taxon>
        <taxon>Dikarya</taxon>
        <taxon>Ascomycota</taxon>
        <taxon>Pezizomycotina</taxon>
        <taxon>Dothideomycetes</taxon>
        <taxon>Dothideomycetidae</taxon>
        <taxon>Dothideales</taxon>
        <taxon>Zalariaceae</taxon>
        <taxon>Zalaria</taxon>
    </lineage>
</organism>